<dbReference type="InterPro" id="IPR012902">
    <property type="entry name" value="N_methyl_site"/>
</dbReference>
<dbReference type="OrthoDB" id="8592370at2"/>
<reference evidence="4 5" key="1">
    <citation type="journal article" date="2013" name="Environ. Microbiol.">
        <title>Genome analysis of Chitinivibrio alkaliphilus gen. nov., sp. nov., a novel extremely haloalkaliphilic anaerobic chitinolytic bacterium from the candidate phylum Termite Group 3.</title>
        <authorList>
            <person name="Sorokin D.Y."/>
            <person name="Gumerov V.M."/>
            <person name="Rakitin A.L."/>
            <person name="Beletsky A.V."/>
            <person name="Damste J.S."/>
            <person name="Muyzer G."/>
            <person name="Mardanov A.V."/>
            <person name="Ravin N.V."/>
        </authorList>
    </citation>
    <scope>NUCLEOTIDE SEQUENCE [LARGE SCALE GENOMIC DNA]</scope>
    <source>
        <strain evidence="4 5">ACht1</strain>
    </source>
</reference>
<evidence type="ECO:0000313" key="5">
    <source>
        <dbReference type="Proteomes" id="UP000017148"/>
    </source>
</evidence>
<dbReference type="InterPro" id="IPR045584">
    <property type="entry name" value="Pilin-like"/>
</dbReference>
<dbReference type="InterPro" id="IPR031982">
    <property type="entry name" value="PilE-like"/>
</dbReference>
<comment type="similarity">
    <text evidence="1">Belongs to the N-Me-Phe pilin family.</text>
</comment>
<dbReference type="NCBIfam" id="TIGR02532">
    <property type="entry name" value="IV_pilin_GFxxxE"/>
    <property type="match status" value="1"/>
</dbReference>
<protein>
    <submittedName>
        <fullName evidence="4">Type IV pilus biogenesis protein PilE</fullName>
    </submittedName>
</protein>
<dbReference type="AlphaFoldDB" id="U7D9X2"/>
<dbReference type="Pfam" id="PF07963">
    <property type="entry name" value="N_methyl"/>
    <property type="match status" value="1"/>
</dbReference>
<dbReference type="Gene3D" id="3.30.700.10">
    <property type="entry name" value="Glycoprotein, Type 4 Pilin"/>
    <property type="match status" value="1"/>
</dbReference>
<evidence type="ECO:0000256" key="1">
    <source>
        <dbReference type="ARBA" id="ARBA00005233"/>
    </source>
</evidence>
<dbReference type="Proteomes" id="UP000017148">
    <property type="component" value="Unassembled WGS sequence"/>
</dbReference>
<dbReference type="PANTHER" id="PTHR30093:SF34">
    <property type="entry name" value="PREPILIN PEPTIDASE-DEPENDENT PROTEIN D"/>
    <property type="match status" value="1"/>
</dbReference>
<keyword evidence="3" id="KW-0812">Transmembrane</keyword>
<evidence type="ECO:0000256" key="2">
    <source>
        <dbReference type="ARBA" id="ARBA00022481"/>
    </source>
</evidence>
<comment type="caution">
    <text evidence="4">The sequence shown here is derived from an EMBL/GenBank/DDBJ whole genome shotgun (WGS) entry which is preliminary data.</text>
</comment>
<dbReference type="Pfam" id="PF16732">
    <property type="entry name" value="ComP_DUS"/>
    <property type="match status" value="1"/>
</dbReference>
<feature type="transmembrane region" description="Helical" evidence="3">
    <location>
        <begin position="12"/>
        <end position="33"/>
    </location>
</feature>
<dbReference type="PANTHER" id="PTHR30093">
    <property type="entry name" value="GENERAL SECRETION PATHWAY PROTEIN G"/>
    <property type="match status" value="1"/>
</dbReference>
<dbReference type="EMBL" id="ASJR01000008">
    <property type="protein sequence ID" value="ERP31892.1"/>
    <property type="molecule type" value="Genomic_DNA"/>
</dbReference>
<dbReference type="SUPFAM" id="SSF54523">
    <property type="entry name" value="Pili subunits"/>
    <property type="match status" value="1"/>
</dbReference>
<proteinExistence type="inferred from homology"/>
<gene>
    <name evidence="4" type="ORF">CALK_1107</name>
</gene>
<sequence>MKNTRGFTLTELMIVIAVTGILAAIATPIYTNVTNKARAREFMGVLSELQIRQRQYFRENREFLSISKGDFSSTAAQKLGLTAETHFFDYEVTTTSDGYTATATLKENLGRAKQGAQGTGNS</sequence>
<name>U7D9X2_9BACT</name>
<accession>U7D9X2</accession>
<keyword evidence="3" id="KW-0472">Membrane</keyword>
<keyword evidence="2" id="KW-0488">Methylation</keyword>
<keyword evidence="5" id="KW-1185">Reference proteome</keyword>
<dbReference type="GO" id="GO:0043683">
    <property type="term" value="P:type IV pilus assembly"/>
    <property type="evidence" value="ECO:0007669"/>
    <property type="project" value="InterPro"/>
</dbReference>
<dbReference type="RefSeq" id="WP_022636593.1">
    <property type="nucleotide sequence ID" value="NZ_ASJR01000008.1"/>
</dbReference>
<organism evidence="4 5">
    <name type="scientific">Chitinivibrio alkaliphilus ACht1</name>
    <dbReference type="NCBI Taxonomy" id="1313304"/>
    <lineage>
        <taxon>Bacteria</taxon>
        <taxon>Pseudomonadati</taxon>
        <taxon>Fibrobacterota</taxon>
        <taxon>Chitinivibrionia</taxon>
        <taxon>Chitinivibrionales</taxon>
        <taxon>Chitinivibrionaceae</taxon>
        <taxon>Chitinivibrio</taxon>
    </lineage>
</organism>
<dbReference type="eggNOG" id="COG4968">
    <property type="taxonomic scope" value="Bacteria"/>
</dbReference>
<dbReference type="STRING" id="1313304.CALK_1107"/>
<evidence type="ECO:0000313" key="4">
    <source>
        <dbReference type="EMBL" id="ERP31892.1"/>
    </source>
</evidence>
<evidence type="ECO:0000256" key="3">
    <source>
        <dbReference type="SAM" id="Phobius"/>
    </source>
</evidence>
<keyword evidence="3" id="KW-1133">Transmembrane helix</keyword>